<evidence type="ECO:0000313" key="2">
    <source>
        <dbReference type="Proteomes" id="UP000600588"/>
    </source>
</evidence>
<dbReference type="EMBL" id="JACVXB010000001">
    <property type="protein sequence ID" value="MBD0830629.1"/>
    <property type="molecule type" value="Genomic_DNA"/>
</dbReference>
<comment type="caution">
    <text evidence="1">The sequence shown here is derived from an EMBL/GenBank/DDBJ whole genome shotgun (WGS) entry which is preliminary data.</text>
</comment>
<protein>
    <submittedName>
        <fullName evidence="1">Uncharacterized protein</fullName>
    </submittedName>
</protein>
<reference evidence="1 2" key="1">
    <citation type="submission" date="2020-09" db="EMBL/GenBank/DDBJ databases">
        <title>TT11 complete genome.</title>
        <authorList>
            <person name="Wu Z."/>
        </authorList>
    </citation>
    <scope>NUCLEOTIDE SEQUENCE [LARGE SCALE GENOMIC DNA]</scope>
    <source>
        <strain evidence="1 2">TT11</strain>
    </source>
</reference>
<dbReference type="RefSeq" id="WP_188228439.1">
    <property type="nucleotide sequence ID" value="NZ_JACVXB010000001.1"/>
</dbReference>
<dbReference type="PROSITE" id="PS51257">
    <property type="entry name" value="PROKAR_LIPOPROTEIN"/>
    <property type="match status" value="1"/>
</dbReference>
<proteinExistence type="predicted"/>
<keyword evidence="2" id="KW-1185">Reference proteome</keyword>
<sequence length="490" mass="56283">MKKNSLLYLLCCGIVGLFLVMSCENDIVFPDPGFELSDKKVSVRRDTADVYNIQFKMNVPNKVSKIEILEARNYDVLDEVTEYNGKTNFNFNYGVDLTPFEKDTTLVYIIKVTDQDKRSFNTGMRIDVKAFSFPSIALVGGENIAVAAPAYYLKGIVSTGLNTIENIKLVFNGEQQYEFNGDPNNPVTEMPLKELVFFGNLELGQVYDLDIIISDDKEQVSTTTVTVRKTDFIKKPKQIVYNRYDDGQRIYNFTYNEDGKVSKMDFIFPNGNNHYHEYSYNDLGMVDTILYRSGYPEGTMTKRYKYFHYAPGTKRVDSVTAKTFDYEAGDLTGETGINKEVSNIVYDETGKLLSFRTSSNVTNLKYSDPFGLGENVFSEYWQMSYYATNSKRRQHRTEFDPVLSPLYTESIPPFAFTSDQALPVMTDLFWPKYIPIETIPTSTTWNDGDLFYPSYSYETDLEGNITKMYFVYNGGEWYEKGEVSSYTFVY</sequence>
<organism evidence="1 2">
    <name type="scientific">Aestuariibaculum sediminum</name>
    <dbReference type="NCBI Taxonomy" id="2770637"/>
    <lineage>
        <taxon>Bacteria</taxon>
        <taxon>Pseudomonadati</taxon>
        <taxon>Bacteroidota</taxon>
        <taxon>Flavobacteriia</taxon>
        <taxon>Flavobacteriales</taxon>
        <taxon>Flavobacteriaceae</taxon>
    </lineage>
</organism>
<name>A0A8J6Q103_9FLAO</name>
<dbReference type="AlphaFoldDB" id="A0A8J6Q103"/>
<gene>
    <name evidence="1" type="ORF">ICJ83_00650</name>
</gene>
<accession>A0A8J6Q103</accession>
<evidence type="ECO:0000313" key="1">
    <source>
        <dbReference type="EMBL" id="MBD0830629.1"/>
    </source>
</evidence>
<dbReference type="Proteomes" id="UP000600588">
    <property type="component" value="Unassembled WGS sequence"/>
</dbReference>